<evidence type="ECO:0000313" key="2">
    <source>
        <dbReference type="EnsemblPlants" id="KRH24705"/>
    </source>
</evidence>
<organism evidence="1">
    <name type="scientific">Glycine max</name>
    <name type="common">Soybean</name>
    <name type="synonym">Glycine hispida</name>
    <dbReference type="NCBI Taxonomy" id="3847"/>
    <lineage>
        <taxon>Eukaryota</taxon>
        <taxon>Viridiplantae</taxon>
        <taxon>Streptophyta</taxon>
        <taxon>Embryophyta</taxon>
        <taxon>Tracheophyta</taxon>
        <taxon>Spermatophyta</taxon>
        <taxon>Magnoliopsida</taxon>
        <taxon>eudicotyledons</taxon>
        <taxon>Gunneridae</taxon>
        <taxon>Pentapetalae</taxon>
        <taxon>rosids</taxon>
        <taxon>fabids</taxon>
        <taxon>Fabales</taxon>
        <taxon>Fabaceae</taxon>
        <taxon>Papilionoideae</taxon>
        <taxon>50 kb inversion clade</taxon>
        <taxon>NPAAA clade</taxon>
        <taxon>indigoferoid/millettioid clade</taxon>
        <taxon>Phaseoleae</taxon>
        <taxon>Glycine</taxon>
        <taxon>Glycine subgen. Soja</taxon>
    </lineage>
</organism>
<reference evidence="1 2" key="1">
    <citation type="journal article" date="2010" name="Nature">
        <title>Genome sequence of the palaeopolyploid soybean.</title>
        <authorList>
            <person name="Schmutz J."/>
            <person name="Cannon S.B."/>
            <person name="Schlueter J."/>
            <person name="Ma J."/>
            <person name="Mitros T."/>
            <person name="Nelson W."/>
            <person name="Hyten D.L."/>
            <person name="Song Q."/>
            <person name="Thelen J.J."/>
            <person name="Cheng J."/>
            <person name="Xu D."/>
            <person name="Hellsten U."/>
            <person name="May G.D."/>
            <person name="Yu Y."/>
            <person name="Sakurai T."/>
            <person name="Umezawa T."/>
            <person name="Bhattacharyya M.K."/>
            <person name="Sandhu D."/>
            <person name="Valliyodan B."/>
            <person name="Lindquist E."/>
            <person name="Peto M."/>
            <person name="Grant D."/>
            <person name="Shu S."/>
            <person name="Goodstein D."/>
            <person name="Barry K."/>
            <person name="Futrell-Griggs M."/>
            <person name="Abernathy B."/>
            <person name="Du J."/>
            <person name="Tian Z."/>
            <person name="Zhu L."/>
            <person name="Gill N."/>
            <person name="Joshi T."/>
            <person name="Libault M."/>
            <person name="Sethuraman A."/>
            <person name="Zhang X.-C."/>
            <person name="Shinozaki K."/>
            <person name="Nguyen H.T."/>
            <person name="Wing R.A."/>
            <person name="Cregan P."/>
            <person name="Specht J."/>
            <person name="Grimwood J."/>
            <person name="Rokhsar D."/>
            <person name="Stacey G."/>
            <person name="Shoemaker R.C."/>
            <person name="Jackson S.A."/>
        </authorList>
    </citation>
    <scope>NUCLEOTIDE SEQUENCE [LARGE SCALE GENOMIC DNA]</scope>
    <source>
        <strain evidence="2">cv. Williams 82</strain>
        <tissue evidence="1">Callus</tissue>
    </source>
</reference>
<dbReference type="Gramene" id="KRH24705">
    <property type="protein sequence ID" value="KRH24705"/>
    <property type="gene ID" value="GLYMA_12G057500"/>
</dbReference>
<dbReference type="Proteomes" id="UP000008827">
    <property type="component" value="Chromosome 12"/>
</dbReference>
<dbReference type="InParanoid" id="A0A0R0H1N0"/>
<dbReference type="AlphaFoldDB" id="A0A0R0H1N0"/>
<keyword evidence="3" id="KW-1185">Reference proteome</keyword>
<accession>A0A0R0H1N0</accession>
<sequence length="99" mass="12188">MDWIVQKSNQIDDMDMFMWSKWISSLTWLISSFFLEETWLIAKILKCFDKDLFLNMSKNFLWMDFTHLSWLDISLWTETIVEKCLKWFIMNHFFSPLDT</sequence>
<reference evidence="2" key="2">
    <citation type="submission" date="2018-02" db="UniProtKB">
        <authorList>
            <consortium name="EnsemblPlants"/>
        </authorList>
    </citation>
    <scope>IDENTIFICATION</scope>
    <source>
        <strain evidence="2">Williams 82</strain>
    </source>
</reference>
<evidence type="ECO:0000313" key="1">
    <source>
        <dbReference type="EMBL" id="KRH24705.1"/>
    </source>
</evidence>
<gene>
    <name evidence="1" type="ORF">GLYMA_12G057500</name>
</gene>
<proteinExistence type="predicted"/>
<dbReference type="EMBL" id="CM000845">
    <property type="protein sequence ID" value="KRH24705.1"/>
    <property type="molecule type" value="Genomic_DNA"/>
</dbReference>
<dbReference type="EnsemblPlants" id="KRH24705">
    <property type="protein sequence ID" value="KRH24705"/>
    <property type="gene ID" value="GLYMA_12G057500"/>
</dbReference>
<reference evidence="1" key="3">
    <citation type="submission" date="2018-07" db="EMBL/GenBank/DDBJ databases">
        <title>WGS assembly of Glycine max.</title>
        <authorList>
            <person name="Schmutz J."/>
            <person name="Cannon S."/>
            <person name="Schlueter J."/>
            <person name="Ma J."/>
            <person name="Mitros T."/>
            <person name="Nelson W."/>
            <person name="Hyten D."/>
            <person name="Song Q."/>
            <person name="Thelen J."/>
            <person name="Cheng J."/>
            <person name="Xu D."/>
            <person name="Hellsten U."/>
            <person name="May G."/>
            <person name="Yu Y."/>
            <person name="Sakurai T."/>
            <person name="Umezawa T."/>
            <person name="Bhattacharyya M."/>
            <person name="Sandhu D."/>
            <person name="Valliyodan B."/>
            <person name="Lindquist E."/>
            <person name="Peto M."/>
            <person name="Grant D."/>
            <person name="Shu S."/>
            <person name="Goodstein D."/>
            <person name="Barry K."/>
            <person name="Futrell-Griggs M."/>
            <person name="Abernathy B."/>
            <person name="Du J."/>
            <person name="Tian Z."/>
            <person name="Zhu L."/>
            <person name="Gill N."/>
            <person name="Joshi T."/>
            <person name="Libault M."/>
            <person name="Sethuraman A."/>
            <person name="Zhang X."/>
            <person name="Shinozaki K."/>
            <person name="Nguyen H."/>
            <person name="Wing R."/>
            <person name="Cregan P."/>
            <person name="Specht J."/>
            <person name="Grimwood J."/>
            <person name="Rokhsar D."/>
            <person name="Stacey G."/>
            <person name="Shoemaker R."/>
            <person name="Jackson S."/>
        </authorList>
    </citation>
    <scope>NUCLEOTIDE SEQUENCE</scope>
    <source>
        <tissue evidence="1">Callus</tissue>
    </source>
</reference>
<name>A0A0R0H1N0_SOYBN</name>
<protein>
    <submittedName>
        <fullName evidence="1 2">Uncharacterized protein</fullName>
    </submittedName>
</protein>
<evidence type="ECO:0000313" key="3">
    <source>
        <dbReference type="Proteomes" id="UP000008827"/>
    </source>
</evidence>